<dbReference type="OMA" id="QQYQERW"/>
<keyword evidence="4" id="KW-0677">Repeat</keyword>
<feature type="compositionally biased region" description="Low complexity" evidence="7">
    <location>
        <begin position="730"/>
        <end position="742"/>
    </location>
</feature>
<evidence type="ECO:0000313" key="9">
    <source>
        <dbReference type="EMBL" id="CDJ57229.1"/>
    </source>
</evidence>
<dbReference type="RefSeq" id="XP_013333879.1">
    <property type="nucleotide sequence ID" value="XM_013478425.1"/>
</dbReference>
<dbReference type="GO" id="GO:0031267">
    <property type="term" value="F:small GTPase binding"/>
    <property type="evidence" value="ECO:0007669"/>
    <property type="project" value="InterPro"/>
</dbReference>
<evidence type="ECO:0000256" key="5">
    <source>
        <dbReference type="ARBA" id="ARBA00022927"/>
    </source>
</evidence>
<dbReference type="InterPro" id="IPR001754">
    <property type="entry name" value="OMPdeCOase_dom"/>
</dbReference>
<dbReference type="GO" id="GO:0005737">
    <property type="term" value="C:cytoplasm"/>
    <property type="evidence" value="ECO:0007669"/>
    <property type="project" value="UniProtKB-SubCell"/>
</dbReference>
<dbReference type="InterPro" id="IPR016024">
    <property type="entry name" value="ARM-type_fold"/>
</dbReference>
<dbReference type="InterPro" id="IPR040122">
    <property type="entry name" value="Importin_beta"/>
</dbReference>
<dbReference type="EMBL" id="HG719242">
    <property type="protein sequence ID" value="CDJ57229.1"/>
    <property type="molecule type" value="Genomic_DNA"/>
</dbReference>
<feature type="region of interest" description="Disordered" evidence="7">
    <location>
        <begin position="660"/>
        <end position="680"/>
    </location>
</feature>
<dbReference type="PROSITE" id="PS50166">
    <property type="entry name" value="IMPORTIN_B_NT"/>
    <property type="match status" value="1"/>
</dbReference>
<dbReference type="GO" id="GO:0006606">
    <property type="term" value="P:protein import into nucleus"/>
    <property type="evidence" value="ECO:0007669"/>
    <property type="project" value="InterPro"/>
</dbReference>
<evidence type="ECO:0000256" key="1">
    <source>
        <dbReference type="ARBA" id="ARBA00004496"/>
    </source>
</evidence>
<dbReference type="InterPro" id="IPR013785">
    <property type="entry name" value="Aldolase_TIM"/>
</dbReference>
<dbReference type="Pfam" id="PF25574">
    <property type="entry name" value="TPR_IMB1"/>
    <property type="match status" value="2"/>
</dbReference>
<keyword evidence="2" id="KW-0813">Transport</keyword>
<dbReference type="GO" id="GO:0006207">
    <property type="term" value="P:'de novo' pyrimidine nucleobase biosynthetic process"/>
    <property type="evidence" value="ECO:0007669"/>
    <property type="project" value="InterPro"/>
</dbReference>
<evidence type="ECO:0000256" key="7">
    <source>
        <dbReference type="SAM" id="MobiDB-lite"/>
    </source>
</evidence>
<dbReference type="SUPFAM" id="SSF48371">
    <property type="entry name" value="ARM repeat"/>
    <property type="match status" value="1"/>
</dbReference>
<reference evidence="9" key="1">
    <citation type="submission" date="2013-10" db="EMBL/GenBank/DDBJ databases">
        <title>Genomic analysis of the causative agents of coccidiosis in chickens.</title>
        <authorList>
            <person name="Reid A.J."/>
            <person name="Blake D."/>
            <person name="Billington K."/>
            <person name="Browne H."/>
            <person name="Dunn M."/>
            <person name="Hung S."/>
            <person name="Kawahara F."/>
            <person name="Miranda-Saavedra D."/>
            <person name="Mourier T."/>
            <person name="Nagra H."/>
            <person name="Otto T.D."/>
            <person name="Rawlings N."/>
            <person name="Sanchez A."/>
            <person name="Sanders M."/>
            <person name="Subramaniam C."/>
            <person name="Tay Y."/>
            <person name="Dear P."/>
            <person name="Doerig C."/>
            <person name="Gruber A."/>
            <person name="Parkinson J."/>
            <person name="Shirley M."/>
            <person name="Wan K.L."/>
            <person name="Berriman M."/>
            <person name="Tomley F."/>
            <person name="Pain A."/>
        </authorList>
    </citation>
    <scope>NUCLEOTIDE SEQUENCE [LARGE SCALE GENOMIC DNA]</scope>
    <source>
        <strain evidence="9">Weybridge</strain>
    </source>
</reference>
<keyword evidence="10" id="KW-1185">Reference proteome</keyword>
<dbReference type="PANTHER" id="PTHR10527">
    <property type="entry name" value="IMPORTIN BETA"/>
    <property type="match status" value="1"/>
</dbReference>
<dbReference type="InterPro" id="IPR011060">
    <property type="entry name" value="RibuloseP-bd_barrel"/>
</dbReference>
<reference evidence="9" key="2">
    <citation type="submission" date="2013-10" db="EMBL/GenBank/DDBJ databases">
        <authorList>
            <person name="Aslett M."/>
        </authorList>
    </citation>
    <scope>NUCLEOTIDE SEQUENCE [LARGE SCALE GENOMIC DNA]</scope>
    <source>
        <strain evidence="9">Weybridge</strain>
    </source>
</reference>
<evidence type="ECO:0000256" key="4">
    <source>
        <dbReference type="ARBA" id="ARBA00022737"/>
    </source>
</evidence>
<comment type="subcellular location">
    <subcellularLocation>
        <location evidence="1">Cytoplasm</location>
    </subcellularLocation>
</comment>
<dbReference type="SMART" id="SM00913">
    <property type="entry name" value="IBN_N"/>
    <property type="match status" value="1"/>
</dbReference>
<dbReference type="SUPFAM" id="SSF51366">
    <property type="entry name" value="Ribulose-phoshate binding barrel"/>
    <property type="match status" value="1"/>
</dbReference>
<dbReference type="InterPro" id="IPR011989">
    <property type="entry name" value="ARM-like"/>
</dbReference>
<feature type="region of interest" description="Disordered" evidence="7">
    <location>
        <begin position="727"/>
        <end position="749"/>
    </location>
</feature>
<keyword evidence="5" id="KW-0653">Protein transport</keyword>
<dbReference type="GeneID" id="25334702"/>
<dbReference type="SMART" id="SM00934">
    <property type="entry name" value="OMPdecase"/>
    <property type="match status" value="1"/>
</dbReference>
<organism evidence="9 10">
    <name type="scientific">Eimeria maxima</name>
    <name type="common">Coccidian parasite</name>
    <dbReference type="NCBI Taxonomy" id="5804"/>
    <lineage>
        <taxon>Eukaryota</taxon>
        <taxon>Sar</taxon>
        <taxon>Alveolata</taxon>
        <taxon>Apicomplexa</taxon>
        <taxon>Conoidasida</taxon>
        <taxon>Coccidia</taxon>
        <taxon>Eucoccidiorida</taxon>
        <taxon>Eimeriorina</taxon>
        <taxon>Eimeriidae</taxon>
        <taxon>Eimeria</taxon>
    </lineage>
</organism>
<dbReference type="Gene3D" id="1.25.10.10">
    <property type="entry name" value="Leucine-rich Repeat Variant"/>
    <property type="match status" value="1"/>
</dbReference>
<evidence type="ECO:0000313" key="10">
    <source>
        <dbReference type="Proteomes" id="UP000030763"/>
    </source>
</evidence>
<dbReference type="VEuPathDB" id="ToxoDB:EMWEY_00007160"/>
<feature type="domain" description="Importin N-terminal" evidence="8">
    <location>
        <begin position="26"/>
        <end position="119"/>
    </location>
</feature>
<sequence>MADQMAVLQQLLLATLDPRPSVRQAAEQQLTTARQTDLGQFVSSMAALIALEQPPQGPQGAPGSLEDLLIAKQIAAVTFKNSISAKDMTLDGAAAQAWRALPAQTKAEIKKQLLAALQTECTQVGNAVCQALAKLGVIELRSLEFEDLLPALQDMVQQAVSCQQPQQQQQLAKACGRHALTCLAYLCEELADIVSEGEEPSEVLSNERCNVVLTAVVHGLKDSDPQLKVAALRALYHALIFAKENFNRKEERDYIIASVVEAGGAENPNPVQVAAFECIVQISQEYYSFLEAYMPTVGPLTWHALKGSDSAVVIAALEVWNALAEEELAIIEGDSTRWKLLKIMEQAAPFLLPLLLSQLLNAAEDEDDDDSWTPAMAAAICLGLCAQVVKDAILPPVLEFVQLNFSSTEWRRREASLLALGCVMEGPSAEAMAPYVATSFPMLVKAVASDASVAVRDSAAWTLGKAAQQHAPIVLRHLFPPAGVSPSGGASNASGELLLAIVERLADQPRVAVHICWMLHELADNINTPEGRAAYQGATTAQQDQNPLDPIFPKLCEALLSVSGRPDADEKNLREAAFNCMGALIKNAGPACWNHLLSLLEHFELQLRESFSFEQTEQTKQRQGMLCGVIQILCLRLGDQVKPVADTLWSTLKKVFQRPANGVQPSQAEGSTSPNNPQGFVVSSEPSVCDALLALSALINASGPAVSPFAREVADLLVLQMKHQHEPQEAASTATAATAAASPNDNSTPDELQAARICIELVGDLSRALGTEFGGLADALLHEFYQLLRAPSVDRSLKPVVIVAVGDVALSLGGAKFARFSPWLIELLVQAGVTPYDAGPPNWQLNEEWMWYVHELRSATLEALASCVYALKEAQLQEVLRKEVNGMLQVVKAVAEAPAWVHGSAQMVQQALELTGDLLSTFGRTLGGYLRSASFVVQLQREAERLATEEGNAAVGAKAQWLAQVQISRIVNCLNSLLTLVKIRTYFVEIAAVRLLCFKRPPLDFAMAGSFLDKLSRRIREHGTILCVGVDPNLPCPPVASLSDTELRHLMEGLHAKCTQLIEKTSDFVCCFKLNVAFFEQYGSGGMEADCITLDPYFGENALLPFLKEKGKGIFVVCRSSNPRSADLQGLLVKDCLGEADGNEARMEVFMHVAHMCDSVRRQNEPAMTEDGGLVGLVVGSTYPDDMSRIRSIFPDLWFLSPGIGAQGGDLEATIKAGIRRDGLGLIVNVGRAISEAEVNEDTL</sequence>
<keyword evidence="3" id="KW-0963">Cytoplasm</keyword>
<dbReference type="Proteomes" id="UP000030763">
    <property type="component" value="Unassembled WGS sequence"/>
</dbReference>
<dbReference type="Pfam" id="PF00215">
    <property type="entry name" value="OMPdecase"/>
    <property type="match status" value="1"/>
</dbReference>
<dbReference type="OrthoDB" id="10263328at2759"/>
<keyword evidence="6" id="KW-0456">Lyase</keyword>
<gene>
    <name evidence="9" type="ORF">EMWEY_00007160</name>
</gene>
<evidence type="ECO:0000259" key="8">
    <source>
        <dbReference type="PROSITE" id="PS50166"/>
    </source>
</evidence>
<name>U6M469_EIMMA</name>
<dbReference type="AlphaFoldDB" id="U6M469"/>
<evidence type="ECO:0000256" key="6">
    <source>
        <dbReference type="ARBA" id="ARBA00023239"/>
    </source>
</evidence>
<proteinExistence type="predicted"/>
<evidence type="ECO:0000256" key="2">
    <source>
        <dbReference type="ARBA" id="ARBA00022448"/>
    </source>
</evidence>
<evidence type="ECO:0000256" key="3">
    <source>
        <dbReference type="ARBA" id="ARBA00022490"/>
    </source>
</evidence>
<feature type="compositionally biased region" description="Polar residues" evidence="7">
    <location>
        <begin position="663"/>
        <end position="678"/>
    </location>
</feature>
<protein>
    <submittedName>
        <fullName evidence="9">Importin subunit beta-1, putative</fullName>
    </submittedName>
</protein>
<accession>U6M469</accession>
<dbReference type="InterPro" id="IPR058584">
    <property type="entry name" value="IMB1_TNPO1-like_TPR"/>
</dbReference>
<dbReference type="Gene3D" id="3.20.20.70">
    <property type="entry name" value="Aldolase class I"/>
    <property type="match status" value="2"/>
</dbReference>
<dbReference type="Pfam" id="PF13513">
    <property type="entry name" value="HEAT_EZ"/>
    <property type="match status" value="1"/>
</dbReference>
<dbReference type="GO" id="GO:0004590">
    <property type="term" value="F:orotidine-5'-phosphate decarboxylase activity"/>
    <property type="evidence" value="ECO:0007669"/>
    <property type="project" value="InterPro"/>
</dbReference>
<dbReference type="InterPro" id="IPR001494">
    <property type="entry name" value="Importin-beta_N"/>
</dbReference>